<dbReference type="PANTHER" id="PTHR12496">
    <property type="entry name" value="CGI-41 METHYLTRANSFERASE"/>
    <property type="match status" value="1"/>
</dbReference>
<name>A0A182Q5R2_9DIPT</name>
<proteinExistence type="predicted"/>
<dbReference type="EnsemblMetazoa" id="AFAF003596-RA">
    <property type="protein sequence ID" value="AFAF003596-PA"/>
    <property type="gene ID" value="AFAF003596"/>
</dbReference>
<protein>
    <recommendedName>
        <fullName evidence="1">Methyltransferase domain-containing protein</fullName>
    </recommendedName>
</protein>
<dbReference type="Gene3D" id="3.40.50.150">
    <property type="entry name" value="Vaccinia Virus protein VP39"/>
    <property type="match status" value="1"/>
</dbReference>
<organism evidence="2 3">
    <name type="scientific">Anopheles farauti</name>
    <dbReference type="NCBI Taxonomy" id="69004"/>
    <lineage>
        <taxon>Eukaryota</taxon>
        <taxon>Metazoa</taxon>
        <taxon>Ecdysozoa</taxon>
        <taxon>Arthropoda</taxon>
        <taxon>Hexapoda</taxon>
        <taxon>Insecta</taxon>
        <taxon>Pterygota</taxon>
        <taxon>Neoptera</taxon>
        <taxon>Endopterygota</taxon>
        <taxon>Diptera</taxon>
        <taxon>Nematocera</taxon>
        <taxon>Culicoidea</taxon>
        <taxon>Culicidae</taxon>
        <taxon>Anophelinae</taxon>
        <taxon>Anopheles</taxon>
    </lineage>
</organism>
<accession>A0A182Q5R2</accession>
<dbReference type="InterPro" id="IPR029063">
    <property type="entry name" value="SAM-dependent_MTases_sf"/>
</dbReference>
<evidence type="ECO:0000313" key="2">
    <source>
        <dbReference type="EnsemblMetazoa" id="AFAF003596-PA"/>
    </source>
</evidence>
<dbReference type="EMBL" id="AXCN02000576">
    <property type="status" value="NOT_ANNOTATED_CDS"/>
    <property type="molecule type" value="Genomic_DNA"/>
</dbReference>
<evidence type="ECO:0000313" key="3">
    <source>
        <dbReference type="Proteomes" id="UP000075886"/>
    </source>
</evidence>
<dbReference type="Proteomes" id="UP000075886">
    <property type="component" value="Unassembled WGS sequence"/>
</dbReference>
<dbReference type="VEuPathDB" id="VectorBase:AFAF003596"/>
<dbReference type="PANTHER" id="PTHR12496:SF0">
    <property type="entry name" value="METHYLTRANSFERASE DOMAIN-CONTAINING PROTEIN"/>
    <property type="match status" value="1"/>
</dbReference>
<keyword evidence="3" id="KW-1185">Reference proteome</keyword>
<dbReference type="CDD" id="cd02440">
    <property type="entry name" value="AdoMet_MTases"/>
    <property type="match status" value="1"/>
</dbReference>
<feature type="domain" description="Methyltransferase" evidence="1">
    <location>
        <begin position="111"/>
        <end position="254"/>
    </location>
</feature>
<dbReference type="Pfam" id="PF13679">
    <property type="entry name" value="Methyltransf_32"/>
    <property type="match status" value="1"/>
</dbReference>
<reference evidence="3" key="1">
    <citation type="submission" date="2014-01" db="EMBL/GenBank/DDBJ databases">
        <title>The Genome Sequence of Anopheles farauti FAR1 (V2).</title>
        <authorList>
            <consortium name="The Broad Institute Genomics Platform"/>
            <person name="Neafsey D.E."/>
            <person name="Besansky N."/>
            <person name="Howell P."/>
            <person name="Walton C."/>
            <person name="Young S.K."/>
            <person name="Zeng Q."/>
            <person name="Gargeya S."/>
            <person name="Fitzgerald M."/>
            <person name="Haas B."/>
            <person name="Abouelleil A."/>
            <person name="Allen A.W."/>
            <person name="Alvarado L."/>
            <person name="Arachchi H.M."/>
            <person name="Berlin A.M."/>
            <person name="Chapman S.B."/>
            <person name="Gainer-Dewar J."/>
            <person name="Goldberg J."/>
            <person name="Griggs A."/>
            <person name="Gujja S."/>
            <person name="Hansen M."/>
            <person name="Howarth C."/>
            <person name="Imamovic A."/>
            <person name="Ireland A."/>
            <person name="Larimer J."/>
            <person name="McCowan C."/>
            <person name="Murphy C."/>
            <person name="Pearson M."/>
            <person name="Poon T.W."/>
            <person name="Priest M."/>
            <person name="Roberts A."/>
            <person name="Saif S."/>
            <person name="Shea T."/>
            <person name="Sisk P."/>
            <person name="Sykes S."/>
            <person name="Wortman J."/>
            <person name="Nusbaum C."/>
            <person name="Birren B."/>
        </authorList>
    </citation>
    <scope>NUCLEOTIDE SEQUENCE [LARGE SCALE GENOMIC DNA]</scope>
    <source>
        <strain evidence="3">FAR1</strain>
    </source>
</reference>
<dbReference type="InterPro" id="IPR052220">
    <property type="entry name" value="METTL25"/>
</dbReference>
<dbReference type="InterPro" id="IPR025714">
    <property type="entry name" value="Methyltranfer_dom"/>
</dbReference>
<dbReference type="SUPFAM" id="SSF53335">
    <property type="entry name" value="S-adenosyl-L-methionine-dependent methyltransferases"/>
    <property type="match status" value="1"/>
</dbReference>
<evidence type="ECO:0000259" key="1">
    <source>
        <dbReference type="Pfam" id="PF13679"/>
    </source>
</evidence>
<reference evidence="2" key="2">
    <citation type="submission" date="2020-05" db="UniProtKB">
        <authorList>
            <consortium name="EnsemblMetazoa"/>
        </authorList>
    </citation>
    <scope>IDENTIFICATION</scope>
    <source>
        <strain evidence="2">FAR1</strain>
    </source>
</reference>
<dbReference type="AlphaFoldDB" id="A0A182Q5R2"/>
<sequence length="416" mass="47649">MYSKFSGNLPFDYSAYFSDAVDFLQRYRWIFCFNNTKFIRCGVLDKFPQEWVNDLHSVSNEEFNQIPLGYVKDSWCDSFKEFLHHVQQLQVRYDVHESNSRTVPRKGISTKKIYEIENLCSFIEKTRSLQDPGLVVDLGSGLGYLSHLIHERCGLKVLGIEGNEQLVQTCNKRQSEHPTASDSVQFYHHFITPESFDFIQRELSSRFGVCSDRAASITGLHACADLSITAIDCFLRCSWVKSLTIMPCCYHRMKALDENDGACSFSNIPLSNKLREALGSDNVNIISRSFLRLGCQQTATRWKAKTAEEHLLHGHIMFRRGLIDAILEEDESVQVGKLKQVPAKTTVQNMLDQFTLLKHTGGKLREFPWTDRHRKRLSILLERYGSEDGPRLAEYLECLQTCLQKEAGGIGGKHRT</sequence>
<dbReference type="STRING" id="69004.A0A182Q5R2"/>